<dbReference type="AlphaFoldDB" id="A0AAD3RCC9"/>
<evidence type="ECO:0000256" key="1">
    <source>
        <dbReference type="SAM" id="Phobius"/>
    </source>
</evidence>
<organism evidence="2 3">
    <name type="scientific">Lates japonicus</name>
    <name type="common">Japanese lates</name>
    <dbReference type="NCBI Taxonomy" id="270547"/>
    <lineage>
        <taxon>Eukaryota</taxon>
        <taxon>Metazoa</taxon>
        <taxon>Chordata</taxon>
        <taxon>Craniata</taxon>
        <taxon>Vertebrata</taxon>
        <taxon>Euteleostomi</taxon>
        <taxon>Actinopterygii</taxon>
        <taxon>Neopterygii</taxon>
        <taxon>Teleostei</taxon>
        <taxon>Neoteleostei</taxon>
        <taxon>Acanthomorphata</taxon>
        <taxon>Carangaria</taxon>
        <taxon>Carangaria incertae sedis</taxon>
        <taxon>Centropomidae</taxon>
        <taxon>Lates</taxon>
    </lineage>
</organism>
<dbReference type="EMBL" id="BRZM01005404">
    <property type="protein sequence ID" value="GLD63527.1"/>
    <property type="molecule type" value="Genomic_DNA"/>
</dbReference>
<feature type="transmembrane region" description="Helical" evidence="1">
    <location>
        <begin position="61"/>
        <end position="80"/>
    </location>
</feature>
<feature type="non-terminal residue" evidence="2">
    <location>
        <position position="90"/>
    </location>
</feature>
<keyword evidence="1" id="KW-0472">Membrane</keyword>
<keyword evidence="1" id="KW-1133">Transmembrane helix</keyword>
<gene>
    <name evidence="2" type="ORF">AKAME5_002921800</name>
</gene>
<reference evidence="2" key="1">
    <citation type="submission" date="2022-08" db="EMBL/GenBank/DDBJ databases">
        <title>Genome sequencing of akame (Lates japonicus).</title>
        <authorList>
            <person name="Hashiguchi Y."/>
            <person name="Takahashi H."/>
        </authorList>
    </citation>
    <scope>NUCLEOTIDE SEQUENCE</scope>
    <source>
        <strain evidence="2">Kochi</strain>
    </source>
</reference>
<dbReference type="Proteomes" id="UP001279410">
    <property type="component" value="Unassembled WGS sequence"/>
</dbReference>
<evidence type="ECO:0000313" key="2">
    <source>
        <dbReference type="EMBL" id="GLD63527.1"/>
    </source>
</evidence>
<comment type="caution">
    <text evidence="2">The sequence shown here is derived from an EMBL/GenBank/DDBJ whole genome shotgun (WGS) entry which is preliminary data.</text>
</comment>
<proteinExistence type="predicted"/>
<keyword evidence="1" id="KW-0812">Transmembrane</keyword>
<keyword evidence="3" id="KW-1185">Reference proteome</keyword>
<name>A0AAD3RCC9_LATJO</name>
<evidence type="ECO:0000313" key="3">
    <source>
        <dbReference type="Proteomes" id="UP001279410"/>
    </source>
</evidence>
<protein>
    <submittedName>
        <fullName evidence="2">Potassium voltage-gated channel subfamily KQT member 5-like protein</fullName>
    </submittedName>
</protein>
<accession>A0AAD3RCC9</accession>
<sequence length="90" mass="9938">MGLVPWRSVSLLQLSAGAHTVRIHIHSLITITDPPINGGINQQGPGEKIKGWRGNQREKRFILVFGCLVLSVFSTIPAHQEFSSHCLLIL</sequence>